<name>A0A3A3FKD2_9BURK</name>
<evidence type="ECO:0000313" key="4">
    <source>
        <dbReference type="EMBL" id="RJF91795.1"/>
    </source>
</evidence>
<sequence>MGDSKRRKILQLALLTTCPSLMAKALGKDGETNLSANDAAPSRIVDPVKAAFVYVGPVGDGGWTYSHDQARKSLQAQLGERVVTSYVENVPAGRDAEKAFRDLAIKGNRVIFGTSFGYMDAMLKVAKDHPNVKFHHVGGNQTTANLSVYEARTYEGAYLAGILAGKVTKTGKLGFVGSVPIPEVFRNINAFTLGAQSVRPEVTTQVIWVNKWIDFAKEREAALELIRHGADVLLQNTDSSAVLQAAEEKGVKAFGWDSDMKHYGSKAHVGSAIIDWTPYYMKVVVSLMQNAWKQGTIWLGVRHHVTRIASPNPELAYDLILLLGEKTHEMRAGRLHPFQGPVINRDGGTVIASGVVPDDAALRRMDYFVKGVQGSMK</sequence>
<organism evidence="4 5">
    <name type="scientific">Noviherbaspirillum saxi</name>
    <dbReference type="NCBI Taxonomy" id="2320863"/>
    <lineage>
        <taxon>Bacteria</taxon>
        <taxon>Pseudomonadati</taxon>
        <taxon>Pseudomonadota</taxon>
        <taxon>Betaproteobacteria</taxon>
        <taxon>Burkholderiales</taxon>
        <taxon>Oxalobacteraceae</taxon>
        <taxon>Noviherbaspirillum</taxon>
    </lineage>
</organism>
<feature type="domain" description="ABC transporter substrate-binding protein PnrA-like" evidence="3">
    <location>
        <begin position="48"/>
        <end position="310"/>
    </location>
</feature>
<dbReference type="CDD" id="cd19963">
    <property type="entry name" value="PBP1_BMP-like"/>
    <property type="match status" value="1"/>
</dbReference>
<keyword evidence="5" id="KW-1185">Reference proteome</keyword>
<keyword evidence="1 2" id="KW-0732">Signal</keyword>
<dbReference type="AlphaFoldDB" id="A0A3A3FKD2"/>
<dbReference type="InterPro" id="IPR052910">
    <property type="entry name" value="ABC-Purine-Binding"/>
</dbReference>
<gene>
    <name evidence="4" type="ORF">D3871_24225</name>
</gene>
<evidence type="ECO:0000256" key="1">
    <source>
        <dbReference type="ARBA" id="ARBA00022729"/>
    </source>
</evidence>
<dbReference type="GO" id="GO:0005886">
    <property type="term" value="C:plasma membrane"/>
    <property type="evidence" value="ECO:0007669"/>
    <property type="project" value="InterPro"/>
</dbReference>
<evidence type="ECO:0000256" key="2">
    <source>
        <dbReference type="SAM" id="SignalP"/>
    </source>
</evidence>
<dbReference type="OrthoDB" id="9769871at2"/>
<dbReference type="Pfam" id="PF02608">
    <property type="entry name" value="Bmp"/>
    <property type="match status" value="1"/>
</dbReference>
<evidence type="ECO:0000313" key="5">
    <source>
        <dbReference type="Proteomes" id="UP000265955"/>
    </source>
</evidence>
<dbReference type="PANTHER" id="PTHR43208:SF1">
    <property type="entry name" value="ABC TRANSPORTER SUBSTRATE-BINDING PROTEIN"/>
    <property type="match status" value="1"/>
</dbReference>
<dbReference type="InterPro" id="IPR003760">
    <property type="entry name" value="PnrA-like"/>
</dbReference>
<dbReference type="EMBL" id="QYUO01000003">
    <property type="protein sequence ID" value="RJF91795.1"/>
    <property type="molecule type" value="Genomic_DNA"/>
</dbReference>
<accession>A0A3A3FKD2</accession>
<feature type="chain" id="PRO_5017301073" evidence="2">
    <location>
        <begin position="24"/>
        <end position="377"/>
    </location>
</feature>
<reference evidence="5" key="1">
    <citation type="submission" date="2018-09" db="EMBL/GenBank/DDBJ databases">
        <authorList>
            <person name="Zhu H."/>
        </authorList>
    </citation>
    <scope>NUCLEOTIDE SEQUENCE [LARGE SCALE GENOMIC DNA]</scope>
    <source>
        <strain evidence="5">K1R23-30</strain>
    </source>
</reference>
<evidence type="ECO:0000259" key="3">
    <source>
        <dbReference type="Pfam" id="PF02608"/>
    </source>
</evidence>
<dbReference type="Proteomes" id="UP000265955">
    <property type="component" value="Unassembled WGS sequence"/>
</dbReference>
<dbReference type="Gene3D" id="3.40.50.2300">
    <property type="match status" value="2"/>
</dbReference>
<comment type="caution">
    <text evidence="4">The sequence shown here is derived from an EMBL/GenBank/DDBJ whole genome shotgun (WGS) entry which is preliminary data.</text>
</comment>
<feature type="signal peptide" evidence="2">
    <location>
        <begin position="1"/>
        <end position="23"/>
    </location>
</feature>
<proteinExistence type="predicted"/>
<dbReference type="PANTHER" id="PTHR43208">
    <property type="entry name" value="ABC TRANSPORTER SUBSTRATE-BINDING PROTEIN"/>
    <property type="match status" value="1"/>
</dbReference>
<dbReference type="RefSeq" id="WP_119771693.1">
    <property type="nucleotide sequence ID" value="NZ_QYUO01000003.1"/>
</dbReference>
<protein>
    <submittedName>
        <fullName evidence="4">BMP family ABC transporter substrate-binding protein</fullName>
    </submittedName>
</protein>